<evidence type="ECO:0000256" key="3">
    <source>
        <dbReference type="PROSITE-ProRule" id="PRU00023"/>
    </source>
</evidence>
<feature type="compositionally biased region" description="Basic and acidic residues" evidence="4">
    <location>
        <begin position="2033"/>
        <end position="2043"/>
    </location>
</feature>
<feature type="region of interest" description="Disordered" evidence="4">
    <location>
        <begin position="1211"/>
        <end position="1255"/>
    </location>
</feature>
<feature type="repeat" description="ANK" evidence="3">
    <location>
        <begin position="578"/>
        <end position="610"/>
    </location>
</feature>
<dbReference type="PANTHER" id="PTHR24198">
    <property type="entry name" value="ANKYRIN REPEAT AND PROTEIN KINASE DOMAIN-CONTAINING PROTEIN"/>
    <property type="match status" value="1"/>
</dbReference>
<dbReference type="PRINTS" id="PR01415">
    <property type="entry name" value="ANKYRIN"/>
</dbReference>
<gene>
    <name evidence="5" type="ORF">R5R35_012076</name>
</gene>
<feature type="compositionally biased region" description="Basic and acidic residues" evidence="4">
    <location>
        <begin position="1149"/>
        <end position="1161"/>
    </location>
</feature>
<dbReference type="Pfam" id="PF12796">
    <property type="entry name" value="Ank_2"/>
    <property type="match status" value="3"/>
</dbReference>
<dbReference type="Proteomes" id="UP001378592">
    <property type="component" value="Unassembled WGS sequence"/>
</dbReference>
<feature type="compositionally biased region" description="Basic and acidic residues" evidence="4">
    <location>
        <begin position="1751"/>
        <end position="1794"/>
    </location>
</feature>
<proteinExistence type="predicted"/>
<feature type="region of interest" description="Disordered" evidence="4">
    <location>
        <begin position="834"/>
        <end position="890"/>
    </location>
</feature>
<feature type="repeat" description="ANK" evidence="3">
    <location>
        <begin position="724"/>
        <end position="756"/>
    </location>
</feature>
<dbReference type="PROSITE" id="PS50297">
    <property type="entry name" value="ANK_REP_REGION"/>
    <property type="match status" value="6"/>
</dbReference>
<feature type="region of interest" description="Disordered" evidence="4">
    <location>
        <begin position="2014"/>
        <end position="2043"/>
    </location>
</feature>
<comment type="caution">
    <text evidence="5">The sequence shown here is derived from an EMBL/GenBank/DDBJ whole genome shotgun (WGS) entry which is preliminary data.</text>
</comment>
<protein>
    <submittedName>
        <fullName evidence="5">Uncharacterized protein</fullName>
    </submittedName>
</protein>
<feature type="compositionally biased region" description="Acidic residues" evidence="4">
    <location>
        <begin position="872"/>
        <end position="890"/>
    </location>
</feature>
<evidence type="ECO:0000256" key="1">
    <source>
        <dbReference type="ARBA" id="ARBA00022737"/>
    </source>
</evidence>
<feature type="compositionally biased region" description="Polar residues" evidence="4">
    <location>
        <begin position="1945"/>
        <end position="1962"/>
    </location>
</feature>
<dbReference type="InterPro" id="IPR036770">
    <property type="entry name" value="Ankyrin_rpt-contain_sf"/>
</dbReference>
<feature type="repeat" description="ANK" evidence="3">
    <location>
        <begin position="281"/>
        <end position="313"/>
    </location>
</feature>
<reference evidence="5 6" key="1">
    <citation type="submission" date="2024-03" db="EMBL/GenBank/DDBJ databases">
        <title>The genome assembly and annotation of the cricket Gryllus longicercus Weissman &amp; Gray.</title>
        <authorList>
            <person name="Szrajer S."/>
            <person name="Gray D."/>
            <person name="Ylla G."/>
        </authorList>
    </citation>
    <scope>NUCLEOTIDE SEQUENCE [LARGE SCALE GENOMIC DNA]</scope>
    <source>
        <strain evidence="5">DAG 2021-001</strain>
        <tissue evidence="5">Whole body minus gut</tissue>
    </source>
</reference>
<dbReference type="PANTHER" id="PTHR24198:SF165">
    <property type="entry name" value="ANKYRIN REPEAT-CONTAINING PROTEIN-RELATED"/>
    <property type="match status" value="1"/>
</dbReference>
<feature type="compositionally biased region" description="Basic and acidic residues" evidence="4">
    <location>
        <begin position="1101"/>
        <end position="1120"/>
    </location>
</feature>
<feature type="region of interest" description="Disordered" evidence="4">
    <location>
        <begin position="929"/>
        <end position="948"/>
    </location>
</feature>
<feature type="compositionally biased region" description="Basic and acidic residues" evidence="4">
    <location>
        <begin position="1033"/>
        <end position="1058"/>
    </location>
</feature>
<keyword evidence="6" id="KW-1185">Reference proteome</keyword>
<feature type="repeat" description="ANK" evidence="3">
    <location>
        <begin position="247"/>
        <end position="280"/>
    </location>
</feature>
<feature type="repeat" description="ANK" evidence="3">
    <location>
        <begin position="644"/>
        <end position="690"/>
    </location>
</feature>
<feature type="repeat" description="ANK" evidence="3">
    <location>
        <begin position="214"/>
        <end position="246"/>
    </location>
</feature>
<dbReference type="PROSITE" id="PS50088">
    <property type="entry name" value="ANK_REPEAT"/>
    <property type="match status" value="8"/>
</dbReference>
<feature type="compositionally biased region" description="Basic and acidic residues" evidence="4">
    <location>
        <begin position="1538"/>
        <end position="1561"/>
    </location>
</feature>
<evidence type="ECO:0000313" key="5">
    <source>
        <dbReference type="EMBL" id="KAK7872218.1"/>
    </source>
</evidence>
<evidence type="ECO:0000313" key="6">
    <source>
        <dbReference type="Proteomes" id="UP001378592"/>
    </source>
</evidence>
<feature type="region of interest" description="Disordered" evidence="4">
    <location>
        <begin position="1747"/>
        <end position="1857"/>
    </location>
</feature>
<evidence type="ECO:0000256" key="4">
    <source>
        <dbReference type="SAM" id="MobiDB-lite"/>
    </source>
</evidence>
<feature type="region of interest" description="Disordered" evidence="4">
    <location>
        <begin position="1431"/>
        <end position="1468"/>
    </location>
</feature>
<dbReference type="SUPFAM" id="SSF48403">
    <property type="entry name" value="Ankyrin repeat"/>
    <property type="match status" value="2"/>
</dbReference>
<feature type="region of interest" description="Disordered" evidence="4">
    <location>
        <begin position="1538"/>
        <end position="1567"/>
    </location>
</feature>
<feature type="compositionally biased region" description="Basic and acidic residues" evidence="4">
    <location>
        <begin position="975"/>
        <end position="1016"/>
    </location>
</feature>
<dbReference type="Gene3D" id="1.25.40.20">
    <property type="entry name" value="Ankyrin repeat-containing domain"/>
    <property type="match status" value="2"/>
</dbReference>
<feature type="region of interest" description="Disordered" evidence="4">
    <location>
        <begin position="754"/>
        <end position="786"/>
    </location>
</feature>
<feature type="region of interest" description="Disordered" evidence="4">
    <location>
        <begin position="1936"/>
        <end position="1962"/>
    </location>
</feature>
<dbReference type="SMART" id="SM00248">
    <property type="entry name" value="ANK"/>
    <property type="match status" value="12"/>
</dbReference>
<feature type="region of interest" description="Disordered" evidence="4">
    <location>
        <begin position="1874"/>
        <end position="1924"/>
    </location>
</feature>
<sequence>MGKKRTSKAKRKVGAIKIKKIKKLKEPDKKKDSASNFFWAVKVLKKVANKPIEVSPQNLREVLSKCPHAVATWAGKSAILNAVQLMRDDLLYVLIEAGAIIQPPGTQVCENDVPEDGDDVNSEAKALVHSVVTDASVCAFLSKCADFPHNKLNDLLREADSADAVKALLTVGAQPNYFGSYGCTAIHEAAYSGRPVCLFTLLQRGGISFTRSAEGRTALHAAAIGGNIACVKVLITAGVSVRAIDYCAMTALHFAAGSSRSAGCVPLLVAAGANVNAKDKFDMTPLHYAAAYGTAETVKLLLDEGADREALDQWHRTPGHTVYSECDTRERKEARAPIYWLLNPEGGGDEQTWDNIEEDYLWDVEPPLPTSQQCQQDVNVLRQLACFGDVTLKEIKIVLNRSPPLVFSYSACKALQTCAEMGRLEIINAFLKKGASPHIRECDFCSDEVFDPFVDPGYLTSSCNDWPLIHIAAAAGQVQTVDTLLAAKASKKRVWVPEYADPFGPLEAAAASGHLAMVKYLLYSGCVADREQVDGALRLAVTPKGWQAGCKNWVEEMQMRIARTLLDAGADPNARDLFGHTPVHGAACCGWSKCLSLLIRRGSKVQAETQNGKTALHIAACGRHIVCISLLIKARANVSSEDCLGQTPLHYVAEGLMQSDWAQTQCPKDDGAEIVKALVDAGADVNCHDKNGVTALHLAAKSGSFAVVEALLNAGASINAKDRNSRTALHYAADAGADCVVDKLIKSGADTNAKDRSGCIPHNHTKTNSASLVRSDAERKLENEDSEESERSWCGICSDDEWVEVESSGDDTDDWELECYRWVKELCKRSSDKEDREEVVESQLKQNTESKPNEAKQSKQDILLKSLREVETESEDDEESDDDCALDEGEEVDEFMKAMKNREKISKLSIKLRLRGYVDSDAEFESLPDEDAQHTYLPPGAISDPNAPWYNKQWIKENEVCNDNASQVRPSEVVSKSEADCQTEGKVDSRLKDSLLSEADHSGKVKREAEGKKECEEGQSNSVQDIQEPPVNQERDSQRDKRMKDEHEFTKELRIKVELDDDDDDDDDEDDDDDNDDDDDDEQNIPYVSGAWTVPQQSEKVGNKENDMWNRRDSKWRKGEGSSCTLGFRVESNAACWRAESTSSSNLLGREEEMEKGERRRGGVWLRLGKRSTDGDSDSPHNSIVVTRVLSENDERTLRYVEENSLEGWETKRKQEGKIKRQMYSQQRRFAGESKDRERCEAYEPDSPGLEGGFSHSLQNEVVSTHQLDESFSLTERWVSVCSESSERIVYVQDPRESIKTRDEQNTSGDLRNWCERPIDPTESGGCDDGSLEELQSGIRSNLFEVQESGRGRERHCSGKGYEREAFETHGEERRLFGVKAERGHRFRGAQAKQEENDWKAKKVQNVFRPRAEEDAIEKLYGWEEQISHTSIRAQDDHKGSRQNEGLSRNRSYRSYNQGRDNSSTASYDWERQDLLDIQERKKRDGSHERVSFECGTQRDFGERCYEFERLSDETGNKSRSHERVSFEHGRQRGFRERHNEFERVSDERGNKRGSREKESFEYQAQRGFGERQNQFKRIKDDRGNKTFECDDRLRKELRDYHTRLDAHKNEASCSTFRIYEDEVRMHRKLGVREQDGYCYQAGSNEEEYERPYSGYRLSEPDRMRPHSQYSEQEQNALHRYGEPVDQDRIQGQLRNAGENDPCKLLLIQEHHRSREQICEKALSPYDRIGRQEHDWSMEHARNIVGSQHSENWEKNSQDRLKEHEYRNLRSPRSRYDEQEHYRNASYRRQELEKNNQTSGRAYVVSHSQNRLEENASHSPRSQYDEQECYRSSGYGRQESERFSQTSAHGDVVSNSQNILEENEFGRLRSSKRRYDEQEYYRSSGCGRQESDKFSQTSARADVVSHSQNRLEENAFGRSQSPKSRYYDQEYYRSASYGRKESEKNSQTMGQADNGSCSPHRSQIRFSERKYGGLREQACDPSDIHYSDKEHERFHSYYTSRKLSHRSCSPFSRFGPQERDISDTHYGRQGPKLYDDRKSGEHVYDRSRSPCRRVSDEMQGRLHKNKAGEMRHDRSRIQFSGSDERDFRTHTQHRWPDILEDVPH</sequence>
<accession>A0AAN9Z8E9</accession>
<feature type="compositionally biased region" description="Basic and acidic residues" evidence="4">
    <location>
        <begin position="1230"/>
        <end position="1242"/>
    </location>
</feature>
<feature type="compositionally biased region" description="Polar residues" evidence="4">
    <location>
        <begin position="1843"/>
        <end position="1857"/>
    </location>
</feature>
<evidence type="ECO:0000256" key="2">
    <source>
        <dbReference type="ARBA" id="ARBA00023043"/>
    </source>
</evidence>
<keyword evidence="2 3" id="KW-0040">ANK repeat</keyword>
<feature type="compositionally biased region" description="Basic and acidic residues" evidence="4">
    <location>
        <begin position="2016"/>
        <end position="2026"/>
    </location>
</feature>
<organism evidence="5 6">
    <name type="scientific">Gryllus longicercus</name>
    <dbReference type="NCBI Taxonomy" id="2509291"/>
    <lineage>
        <taxon>Eukaryota</taxon>
        <taxon>Metazoa</taxon>
        <taxon>Ecdysozoa</taxon>
        <taxon>Arthropoda</taxon>
        <taxon>Hexapoda</taxon>
        <taxon>Insecta</taxon>
        <taxon>Pterygota</taxon>
        <taxon>Neoptera</taxon>
        <taxon>Polyneoptera</taxon>
        <taxon>Orthoptera</taxon>
        <taxon>Ensifera</taxon>
        <taxon>Gryllidea</taxon>
        <taxon>Grylloidea</taxon>
        <taxon>Gryllidae</taxon>
        <taxon>Gryllinae</taxon>
        <taxon>Gryllus</taxon>
    </lineage>
</organism>
<dbReference type="Pfam" id="PF00023">
    <property type="entry name" value="Ank"/>
    <property type="match status" value="1"/>
</dbReference>
<feature type="region of interest" description="Disordered" evidence="4">
    <location>
        <begin position="965"/>
        <end position="1123"/>
    </location>
</feature>
<dbReference type="EMBL" id="JAZDUA010000027">
    <property type="protein sequence ID" value="KAK7872218.1"/>
    <property type="molecule type" value="Genomic_DNA"/>
</dbReference>
<feature type="region of interest" description="Disordered" evidence="4">
    <location>
        <begin position="2055"/>
        <end position="2104"/>
    </location>
</feature>
<feature type="region of interest" description="Disordered" evidence="4">
    <location>
        <begin position="1139"/>
        <end position="1184"/>
    </location>
</feature>
<feature type="region of interest" description="Disordered" evidence="4">
    <location>
        <begin position="1300"/>
        <end position="1327"/>
    </location>
</feature>
<dbReference type="InterPro" id="IPR002110">
    <property type="entry name" value="Ankyrin_rpt"/>
</dbReference>
<keyword evidence="1" id="KW-0677">Repeat</keyword>
<feature type="repeat" description="ANK" evidence="3">
    <location>
        <begin position="611"/>
        <end position="643"/>
    </location>
</feature>
<name>A0AAN9Z8E9_9ORTH</name>
<feature type="compositionally biased region" description="Polar residues" evidence="4">
    <location>
        <begin position="1443"/>
        <end position="1467"/>
    </location>
</feature>
<feature type="repeat" description="ANK" evidence="3">
    <location>
        <begin position="691"/>
        <end position="723"/>
    </location>
</feature>
<feature type="compositionally biased region" description="Acidic residues" evidence="4">
    <location>
        <begin position="1059"/>
        <end position="1083"/>
    </location>
</feature>